<accession>A0ABU7MLW0</accession>
<evidence type="ECO:0000256" key="4">
    <source>
        <dbReference type="ARBA" id="ARBA00022989"/>
    </source>
</evidence>
<evidence type="ECO:0000256" key="5">
    <source>
        <dbReference type="ARBA" id="ARBA00023136"/>
    </source>
</evidence>
<feature type="transmembrane region" description="Helical" evidence="6">
    <location>
        <begin position="47"/>
        <end position="71"/>
    </location>
</feature>
<protein>
    <submittedName>
        <fullName evidence="8">RDD family protein</fullName>
    </submittedName>
</protein>
<sequence length="228" mass="26732">MYKYQNTSFWRRITANLIDSLLTFGFILLMYFLFINQKVANNTLTKGYYLGFFIINITWLLFYYLLWAWILKGSTLGYLLMRIKIVKSNSDDITLKSLLKRQSFALVCVIVPFLILMSFFNQEALEIIPNLNNQITKNSIAKISENFTKTQQILYSLSSTLFAIFIISTFANYLFIIFSKRKLGLFDLISDTRSVNIKQVFVDEIKEYQLMPILVNLKKIHVIKKGEE</sequence>
<keyword evidence="3 6" id="KW-0812">Transmembrane</keyword>
<dbReference type="InterPro" id="IPR010432">
    <property type="entry name" value="RDD"/>
</dbReference>
<proteinExistence type="predicted"/>
<feature type="transmembrane region" description="Helical" evidence="6">
    <location>
        <begin position="103"/>
        <end position="120"/>
    </location>
</feature>
<dbReference type="InterPro" id="IPR051791">
    <property type="entry name" value="Pra-immunoreactive"/>
</dbReference>
<keyword evidence="5 6" id="KW-0472">Membrane</keyword>
<organism evidence="8 9">
    <name type="scientific">Mycoplasmopsis ciconiae</name>
    <dbReference type="NCBI Taxonomy" id="561067"/>
    <lineage>
        <taxon>Bacteria</taxon>
        <taxon>Bacillati</taxon>
        <taxon>Mycoplasmatota</taxon>
        <taxon>Mycoplasmoidales</taxon>
        <taxon>Metamycoplasmataceae</taxon>
        <taxon>Mycoplasmopsis</taxon>
    </lineage>
</organism>
<evidence type="ECO:0000259" key="7">
    <source>
        <dbReference type="Pfam" id="PF06271"/>
    </source>
</evidence>
<evidence type="ECO:0000313" key="9">
    <source>
        <dbReference type="Proteomes" id="UP001344817"/>
    </source>
</evidence>
<dbReference type="PANTHER" id="PTHR36115:SF4">
    <property type="entry name" value="MEMBRANE PROTEIN"/>
    <property type="match status" value="1"/>
</dbReference>
<dbReference type="PANTHER" id="PTHR36115">
    <property type="entry name" value="PROLINE-RICH ANTIGEN HOMOLOG-RELATED"/>
    <property type="match status" value="1"/>
</dbReference>
<evidence type="ECO:0000313" key="8">
    <source>
        <dbReference type="EMBL" id="MEE3928462.1"/>
    </source>
</evidence>
<dbReference type="Pfam" id="PF06271">
    <property type="entry name" value="RDD"/>
    <property type="match status" value="1"/>
</dbReference>
<keyword evidence="9" id="KW-1185">Reference proteome</keyword>
<reference evidence="8" key="1">
    <citation type="submission" date="2024-01" db="EMBL/GenBank/DDBJ databases">
        <title>Genome sequence of Mycoplasma ciconiae type strain DSM 25251.</title>
        <authorList>
            <person name="Spergser J."/>
        </authorList>
    </citation>
    <scope>NUCLEOTIDE SEQUENCE [LARGE SCALE GENOMIC DNA]</scope>
    <source>
        <strain evidence="8">DSM 25251</strain>
    </source>
</reference>
<name>A0ABU7MLW0_9BACT</name>
<keyword evidence="4 6" id="KW-1133">Transmembrane helix</keyword>
<dbReference type="RefSeq" id="WP_330500874.1">
    <property type="nucleotide sequence ID" value="NZ_JAZDWZ010000007.1"/>
</dbReference>
<feature type="domain" description="RDD" evidence="7">
    <location>
        <begin position="8"/>
        <end position="190"/>
    </location>
</feature>
<comment type="caution">
    <text evidence="8">The sequence shown here is derived from an EMBL/GenBank/DDBJ whole genome shotgun (WGS) entry which is preliminary data.</text>
</comment>
<gene>
    <name evidence="8" type="ORF">V2E24_02645</name>
</gene>
<comment type="subcellular location">
    <subcellularLocation>
        <location evidence="1">Cell membrane</location>
        <topology evidence="1">Multi-pass membrane protein</topology>
    </subcellularLocation>
</comment>
<dbReference type="Proteomes" id="UP001344817">
    <property type="component" value="Unassembled WGS sequence"/>
</dbReference>
<keyword evidence="2" id="KW-1003">Cell membrane</keyword>
<evidence type="ECO:0000256" key="2">
    <source>
        <dbReference type="ARBA" id="ARBA00022475"/>
    </source>
</evidence>
<feature type="transmembrane region" description="Helical" evidence="6">
    <location>
        <begin position="12"/>
        <end position="35"/>
    </location>
</feature>
<dbReference type="EMBL" id="JAZDWZ010000007">
    <property type="protein sequence ID" value="MEE3928462.1"/>
    <property type="molecule type" value="Genomic_DNA"/>
</dbReference>
<evidence type="ECO:0000256" key="1">
    <source>
        <dbReference type="ARBA" id="ARBA00004651"/>
    </source>
</evidence>
<evidence type="ECO:0000256" key="3">
    <source>
        <dbReference type="ARBA" id="ARBA00022692"/>
    </source>
</evidence>
<evidence type="ECO:0000256" key="6">
    <source>
        <dbReference type="SAM" id="Phobius"/>
    </source>
</evidence>
<feature type="transmembrane region" description="Helical" evidence="6">
    <location>
        <begin position="153"/>
        <end position="178"/>
    </location>
</feature>